<protein>
    <recommendedName>
        <fullName evidence="4">Lipoprotein</fullName>
    </recommendedName>
</protein>
<reference evidence="2 3" key="1">
    <citation type="submission" date="2019-07" db="EMBL/GenBank/DDBJ databases">
        <title>Genome sequencing of the stress-tolerant strain Azospirillum brasilense Az19.</title>
        <authorList>
            <person name="Maroniche G.A."/>
            <person name="Garcia J.E."/>
            <person name="Pagnussat L."/>
            <person name="Amenta M."/>
            <person name="Creus C.M."/>
        </authorList>
    </citation>
    <scope>NUCLEOTIDE SEQUENCE [LARGE SCALE GENOMIC DNA]</scope>
    <source>
        <strain evidence="2 3">Az19</strain>
    </source>
</reference>
<dbReference type="RefSeq" id="WP_149649080.1">
    <property type="nucleotide sequence ID" value="NZ_VEWN01000002.1"/>
</dbReference>
<dbReference type="AlphaFoldDB" id="A0A5B0KXZ5"/>
<dbReference type="EMBL" id="VEWN01000002">
    <property type="protein sequence ID" value="KAA1057617.1"/>
    <property type="molecule type" value="Genomic_DNA"/>
</dbReference>
<sequence length="419" mass="47185">MLILRFVLALATALSLNACQTIDDQNSDLFSMTEDILKNGGRESVAYRTLNIFAYDETENGRRARNIINKYPSFKKNYPSYLRADVFNADTSARMVDLHRIVREASLKDLISQEDEQNILKEIDRLAAEANINNKIDFYYSDDIRLFPSLNAPEAQSIIFRRSVGKLATSNSPDNALIKGVFEKARASGAKSQDAAMVLAVLPSMKLTAEDLRKYVAPVFPEQAKRLLEERAVEVRLIIEPEDRLFYEDVATKLRTISPNLILITSGGAAVTVTVKKLQWEERREPERNQSIVYSQGDVSLLAASLLMPRNASYQYDLTTGGIELAYAFEIKANGKGMPPYDHLLRNKIIRSWRSCSNARIQNVFGGIQRADFVANDHMRRTCNGDLPVSVDRLRDNVLDEVARSIEKIPAIARIAPLH</sequence>
<keyword evidence="1" id="KW-0732">Signal</keyword>
<accession>A0A5B0KXZ5</accession>
<dbReference type="Proteomes" id="UP000325333">
    <property type="component" value="Unassembled WGS sequence"/>
</dbReference>
<evidence type="ECO:0000256" key="1">
    <source>
        <dbReference type="SAM" id="SignalP"/>
    </source>
</evidence>
<evidence type="ECO:0000313" key="2">
    <source>
        <dbReference type="EMBL" id="KAA1057617.1"/>
    </source>
</evidence>
<feature type="chain" id="PRO_5022709856" description="Lipoprotein" evidence="1">
    <location>
        <begin position="19"/>
        <end position="419"/>
    </location>
</feature>
<evidence type="ECO:0000313" key="3">
    <source>
        <dbReference type="Proteomes" id="UP000325333"/>
    </source>
</evidence>
<evidence type="ECO:0008006" key="4">
    <source>
        <dbReference type="Google" id="ProtNLM"/>
    </source>
</evidence>
<gene>
    <name evidence="2" type="ORF">FH063_001785</name>
</gene>
<comment type="caution">
    <text evidence="2">The sequence shown here is derived from an EMBL/GenBank/DDBJ whole genome shotgun (WGS) entry which is preliminary data.</text>
</comment>
<feature type="signal peptide" evidence="1">
    <location>
        <begin position="1"/>
        <end position="18"/>
    </location>
</feature>
<organism evidence="2 3">
    <name type="scientific">Azospirillum argentinense</name>
    <dbReference type="NCBI Taxonomy" id="2970906"/>
    <lineage>
        <taxon>Bacteria</taxon>
        <taxon>Pseudomonadati</taxon>
        <taxon>Pseudomonadota</taxon>
        <taxon>Alphaproteobacteria</taxon>
        <taxon>Rhodospirillales</taxon>
        <taxon>Azospirillaceae</taxon>
        <taxon>Azospirillum</taxon>
    </lineage>
</organism>
<proteinExistence type="predicted"/>
<name>A0A5B0KXZ5_9PROT</name>